<evidence type="ECO:0000256" key="1">
    <source>
        <dbReference type="ARBA" id="ARBA00010990"/>
    </source>
</evidence>
<feature type="domain" description="4'-phosphopantetheinyl transferase" evidence="3">
    <location>
        <begin position="108"/>
        <end position="191"/>
    </location>
</feature>
<comment type="similarity">
    <text evidence="1">Belongs to the P-Pant transferase superfamily. Gsp/Sfp/HetI/AcpT family.</text>
</comment>
<evidence type="ECO:0000313" key="5">
    <source>
        <dbReference type="Proteomes" id="UP000267268"/>
    </source>
</evidence>
<dbReference type="InterPro" id="IPR008278">
    <property type="entry name" value="4-PPantetheinyl_Trfase_dom"/>
</dbReference>
<sequence>MPLLKIEYCTDTLIWCLWEITEEEDELYALSNETKDSFKHISNEKVRKQSIAGRVALKHLIDKLDIEYHGIKKEENGKPFLINQPYPISISHSKNIAAAIINLELNDVGIDIEGIQPKVLKLLPRFANAEELAFALSKKEDPTNSTIIWTLKEAVYKAFGKLNIEFKSQIETQFLNNEVTGIRIKELESNFRNFQSKSVQVGSFIVSITY</sequence>
<dbReference type="Gene3D" id="3.90.470.20">
    <property type="entry name" value="4'-phosphopantetheinyl transferase domain"/>
    <property type="match status" value="2"/>
</dbReference>
<dbReference type="Proteomes" id="UP000267268">
    <property type="component" value="Chromosome 1"/>
</dbReference>
<organism evidence="4 5">
    <name type="scientific">Flammeovirga pectinis</name>
    <dbReference type="NCBI Taxonomy" id="2494373"/>
    <lineage>
        <taxon>Bacteria</taxon>
        <taxon>Pseudomonadati</taxon>
        <taxon>Bacteroidota</taxon>
        <taxon>Cytophagia</taxon>
        <taxon>Cytophagales</taxon>
        <taxon>Flammeovirgaceae</taxon>
        <taxon>Flammeovirga</taxon>
    </lineage>
</organism>
<dbReference type="Pfam" id="PF01648">
    <property type="entry name" value="ACPS"/>
    <property type="match status" value="1"/>
</dbReference>
<dbReference type="InterPro" id="IPR050559">
    <property type="entry name" value="P-Pant_transferase_sf"/>
</dbReference>
<dbReference type="KEGG" id="fll:EI427_07965"/>
<dbReference type="EMBL" id="CP034562">
    <property type="protein sequence ID" value="AZQ62172.1"/>
    <property type="molecule type" value="Genomic_DNA"/>
</dbReference>
<proteinExistence type="inferred from homology"/>
<dbReference type="PANTHER" id="PTHR12215">
    <property type="entry name" value="PHOSPHOPANTETHEINE TRANSFERASE"/>
    <property type="match status" value="1"/>
</dbReference>
<keyword evidence="2 4" id="KW-0808">Transferase</keyword>
<dbReference type="OrthoDB" id="1190494at2"/>
<accession>A0A3Q9FNC0</accession>
<dbReference type="SUPFAM" id="SSF56214">
    <property type="entry name" value="4'-phosphopantetheinyl transferase"/>
    <property type="match status" value="2"/>
</dbReference>
<dbReference type="InterPro" id="IPR037143">
    <property type="entry name" value="4-PPantetheinyl_Trfase_dom_sf"/>
</dbReference>
<dbReference type="AlphaFoldDB" id="A0A3Q9FNC0"/>
<protein>
    <submittedName>
        <fullName evidence="4">4'-phosphopantetheinyl transferase superfamily protein</fullName>
    </submittedName>
</protein>
<dbReference type="GO" id="GO:0005829">
    <property type="term" value="C:cytosol"/>
    <property type="evidence" value="ECO:0007669"/>
    <property type="project" value="TreeGrafter"/>
</dbReference>
<keyword evidence="5" id="KW-1185">Reference proteome</keyword>
<dbReference type="GO" id="GO:0019878">
    <property type="term" value="P:lysine biosynthetic process via aminoadipic acid"/>
    <property type="evidence" value="ECO:0007669"/>
    <property type="project" value="TreeGrafter"/>
</dbReference>
<reference evidence="4 5" key="1">
    <citation type="submission" date="2018-12" db="EMBL/GenBank/DDBJ databases">
        <title>Flammeovirga pectinis sp. nov., isolated from the gut of the Korean scallop, Patinopecten yessoensis.</title>
        <authorList>
            <person name="Bae J.-W."/>
            <person name="Jeong Y.-S."/>
            <person name="Kang W."/>
        </authorList>
    </citation>
    <scope>NUCLEOTIDE SEQUENCE [LARGE SCALE GENOMIC DNA]</scope>
    <source>
        <strain evidence="4 5">L12M1</strain>
    </source>
</reference>
<name>A0A3Q9FNC0_9BACT</name>
<gene>
    <name evidence="4" type="ORF">EI427_07965</name>
</gene>
<dbReference type="GO" id="GO:0008897">
    <property type="term" value="F:holo-[acyl-carrier-protein] synthase activity"/>
    <property type="evidence" value="ECO:0007669"/>
    <property type="project" value="InterPro"/>
</dbReference>
<evidence type="ECO:0000256" key="2">
    <source>
        <dbReference type="ARBA" id="ARBA00022679"/>
    </source>
</evidence>
<dbReference type="PANTHER" id="PTHR12215:SF10">
    <property type="entry name" value="L-AMINOADIPATE-SEMIALDEHYDE DEHYDROGENASE-PHOSPHOPANTETHEINYL TRANSFERASE"/>
    <property type="match status" value="1"/>
</dbReference>
<dbReference type="RefSeq" id="WP_126613410.1">
    <property type="nucleotide sequence ID" value="NZ_CP034562.1"/>
</dbReference>
<evidence type="ECO:0000259" key="3">
    <source>
        <dbReference type="Pfam" id="PF01648"/>
    </source>
</evidence>
<dbReference type="GO" id="GO:0000287">
    <property type="term" value="F:magnesium ion binding"/>
    <property type="evidence" value="ECO:0007669"/>
    <property type="project" value="InterPro"/>
</dbReference>
<evidence type="ECO:0000313" key="4">
    <source>
        <dbReference type="EMBL" id="AZQ62172.1"/>
    </source>
</evidence>